<dbReference type="AlphaFoldDB" id="A0A504YMT2"/>
<evidence type="ECO:0000313" key="1">
    <source>
        <dbReference type="EMBL" id="TPP61649.1"/>
    </source>
</evidence>
<dbReference type="Proteomes" id="UP000316759">
    <property type="component" value="Unassembled WGS sequence"/>
</dbReference>
<comment type="caution">
    <text evidence="1">The sequence shown here is derived from an EMBL/GenBank/DDBJ whole genome shotgun (WGS) entry which is preliminary data.</text>
</comment>
<dbReference type="PANTHER" id="PTHR22878:SF70">
    <property type="entry name" value="DYNEIN HEAVY CHAIN 2, AXONEMAL"/>
    <property type="match status" value="1"/>
</dbReference>
<dbReference type="OrthoDB" id="5593012at2759"/>
<dbReference type="GO" id="GO:0007018">
    <property type="term" value="P:microtubule-based movement"/>
    <property type="evidence" value="ECO:0007669"/>
    <property type="project" value="InterPro"/>
</dbReference>
<dbReference type="GO" id="GO:0045505">
    <property type="term" value="F:dynein intermediate chain binding"/>
    <property type="evidence" value="ECO:0007669"/>
    <property type="project" value="InterPro"/>
</dbReference>
<dbReference type="GO" id="GO:0030286">
    <property type="term" value="C:dynein complex"/>
    <property type="evidence" value="ECO:0007669"/>
    <property type="project" value="InterPro"/>
</dbReference>
<dbReference type="EMBL" id="SUNJ01007895">
    <property type="protein sequence ID" value="TPP61649.1"/>
    <property type="molecule type" value="Genomic_DNA"/>
</dbReference>
<dbReference type="PANTHER" id="PTHR22878">
    <property type="entry name" value="DYNEIN HEAVY CHAIN 6, AXONEMAL-LIKE-RELATED"/>
    <property type="match status" value="1"/>
</dbReference>
<dbReference type="STRING" id="46835.A0A504YMT2"/>
<evidence type="ECO:0000313" key="2">
    <source>
        <dbReference type="Proteomes" id="UP000316759"/>
    </source>
</evidence>
<dbReference type="GO" id="GO:0051959">
    <property type="term" value="F:dynein light intermediate chain binding"/>
    <property type="evidence" value="ECO:0007669"/>
    <property type="project" value="InterPro"/>
</dbReference>
<reference evidence="1 2" key="1">
    <citation type="submission" date="2019-04" db="EMBL/GenBank/DDBJ databases">
        <title>Annotation for the trematode Fasciola gigantica.</title>
        <authorList>
            <person name="Choi Y.-J."/>
        </authorList>
    </citation>
    <scope>NUCLEOTIDE SEQUENCE [LARGE SCALE GENOMIC DNA]</scope>
    <source>
        <strain evidence="1">Uganda_cow_1</strain>
    </source>
</reference>
<keyword evidence="2" id="KW-1185">Reference proteome</keyword>
<sequence>MMSEGLKLARNYKVLKGYVESSVIPPIQDSWLQNILGMIPKKLKTGKEEGLNQVLNEVRENFLESLKKSLARQTLKKPDLPQLENDDLVAAPEEPKNVNFSKPWHAEYVKHRKELVARLMILYPHMQKILDICQRFFGSMRLTEVKNYRELGAIDFENLRLAVQQEVADKTEYLTHKWQPRIFQLFSEKHSVPQLRSDALESFYNCVSTVLSIQLKHFLEKNLLEWVDLFDEEHTERLPVLKMYLTYEDQRVQFYPSFEDLEELILFIGDQITDSLQQIPTLKSWLNPNSGANFVDAKLPEHVLTKAQTKLRAAVRRYFEVPYQFFTKVFFEPYSFLLDGSEAKSVEEFLNGKRDFHEYKEYTAKLHTLGTEVMTLPNTEYFDLIRLDCEDVKVGLAKECRRLANALLERVVSDFKRTNDEICSGFEEMRDRCRATPQNSEELIAMIQYMEEARCQGMVRMEEKISWSREYLDYLLDVYHFKPEDIAQNSAVLTWRARIQPEFDANDKLQERMRAVGEAAVIARREKLATEMNRLRNRVDEFNDYGEMDSEMQAQYVQDVRAVLKRLMDAENERAWINKEEELYKLQVTNYPDIEEIRSLAEPFQRLFNTVVRYSKSERRWLHGEFDK</sequence>
<protein>
    <submittedName>
        <fullName evidence="1">Dynein heavy chain 7 axonemal</fullName>
    </submittedName>
</protein>
<name>A0A504YMT2_FASGI</name>
<accession>A0A504YMT2</accession>
<dbReference type="InterPro" id="IPR026983">
    <property type="entry name" value="DHC"/>
</dbReference>
<gene>
    <name evidence="1" type="ORF">FGIG_08429</name>
</gene>
<proteinExistence type="predicted"/>
<organism evidence="1 2">
    <name type="scientific">Fasciola gigantica</name>
    <name type="common">Giant liver fluke</name>
    <dbReference type="NCBI Taxonomy" id="46835"/>
    <lineage>
        <taxon>Eukaryota</taxon>
        <taxon>Metazoa</taxon>
        <taxon>Spiralia</taxon>
        <taxon>Lophotrochozoa</taxon>
        <taxon>Platyhelminthes</taxon>
        <taxon>Trematoda</taxon>
        <taxon>Digenea</taxon>
        <taxon>Plagiorchiida</taxon>
        <taxon>Echinostomata</taxon>
        <taxon>Echinostomatoidea</taxon>
        <taxon>Fasciolidae</taxon>
        <taxon>Fasciola</taxon>
    </lineage>
</organism>